<dbReference type="RefSeq" id="WP_068646571.1">
    <property type="nucleotide sequence ID" value="NZ_CP043611.1"/>
</dbReference>
<keyword evidence="2" id="KW-1133">Transmembrane helix</keyword>
<proteinExistence type="predicted"/>
<reference evidence="3 4" key="1">
    <citation type="submission" date="2016-03" db="EMBL/GenBank/DDBJ databases">
        <title>Draft genome sequence of Paenibacillus antarcticus CECT 5836.</title>
        <authorList>
            <person name="Shin S.-K."/>
            <person name="Yi H."/>
        </authorList>
    </citation>
    <scope>NUCLEOTIDE SEQUENCE [LARGE SCALE GENOMIC DNA]</scope>
    <source>
        <strain evidence="3 4">CECT 5836</strain>
    </source>
</reference>
<feature type="transmembrane region" description="Helical" evidence="2">
    <location>
        <begin position="47"/>
        <end position="64"/>
    </location>
</feature>
<evidence type="ECO:0000256" key="2">
    <source>
        <dbReference type="SAM" id="Phobius"/>
    </source>
</evidence>
<dbReference type="EMBL" id="LVJI01000002">
    <property type="protein sequence ID" value="OAB47938.1"/>
    <property type="molecule type" value="Genomic_DNA"/>
</dbReference>
<sequence length="146" mass="16825">MMNKSSKSLLWKLAQSWWILLTFSFLFNGIAFFYIGSKVKNRRWTMFGAIYSFPFIFMIIAVIIDPEVGLIATIAVSSLYVGGLSSMVHAFIIRKEFLIRLEGQQYLKEDHLRQIASEYGLNSNEDHFKRPKPTTVPSRGPLIRQS</sequence>
<feature type="transmembrane region" description="Helical" evidence="2">
    <location>
        <begin position="16"/>
        <end position="35"/>
    </location>
</feature>
<evidence type="ECO:0000313" key="3">
    <source>
        <dbReference type="EMBL" id="OAB47938.1"/>
    </source>
</evidence>
<name>A0A168QLV5_9BACL</name>
<evidence type="ECO:0000313" key="4">
    <source>
        <dbReference type="Proteomes" id="UP000077355"/>
    </source>
</evidence>
<dbReference type="Proteomes" id="UP000077355">
    <property type="component" value="Unassembled WGS sequence"/>
</dbReference>
<keyword evidence="4" id="KW-1185">Reference proteome</keyword>
<feature type="region of interest" description="Disordered" evidence="1">
    <location>
        <begin position="123"/>
        <end position="146"/>
    </location>
</feature>
<dbReference type="AlphaFoldDB" id="A0A168QLV5"/>
<protein>
    <submittedName>
        <fullName evidence="3">Uncharacterized protein</fullName>
    </submittedName>
</protein>
<feature type="transmembrane region" description="Helical" evidence="2">
    <location>
        <begin position="70"/>
        <end position="92"/>
    </location>
</feature>
<keyword evidence="2" id="KW-0472">Membrane</keyword>
<evidence type="ECO:0000256" key="1">
    <source>
        <dbReference type="SAM" id="MobiDB-lite"/>
    </source>
</evidence>
<gene>
    <name evidence="3" type="ORF">PBAT_03430</name>
</gene>
<keyword evidence="2" id="KW-0812">Transmembrane</keyword>
<dbReference type="OrthoDB" id="1929550at2"/>
<organism evidence="3 4">
    <name type="scientific">Paenibacillus antarcticus</name>
    <dbReference type="NCBI Taxonomy" id="253703"/>
    <lineage>
        <taxon>Bacteria</taxon>
        <taxon>Bacillati</taxon>
        <taxon>Bacillota</taxon>
        <taxon>Bacilli</taxon>
        <taxon>Bacillales</taxon>
        <taxon>Paenibacillaceae</taxon>
        <taxon>Paenibacillus</taxon>
    </lineage>
</organism>
<comment type="caution">
    <text evidence="3">The sequence shown here is derived from an EMBL/GenBank/DDBJ whole genome shotgun (WGS) entry which is preliminary data.</text>
</comment>
<accession>A0A168QLV5</accession>